<gene>
    <name evidence="2" type="ORF">ABS765_13315</name>
</gene>
<comment type="caution">
    <text evidence="2">The sequence shown here is derived from an EMBL/GenBank/DDBJ whole genome shotgun (WGS) entry which is preliminary data.</text>
</comment>
<evidence type="ECO:0000313" key="2">
    <source>
        <dbReference type="EMBL" id="MFL9835003.1"/>
    </source>
</evidence>
<evidence type="ECO:0000313" key="3">
    <source>
        <dbReference type="Proteomes" id="UP001629058"/>
    </source>
</evidence>
<accession>A0ABW8Y478</accession>
<organism evidence="2 3">
    <name type="scientific">Chryseobacterium terrae</name>
    <dbReference type="NCBI Taxonomy" id="3163299"/>
    <lineage>
        <taxon>Bacteria</taxon>
        <taxon>Pseudomonadati</taxon>
        <taxon>Bacteroidota</taxon>
        <taxon>Flavobacteriia</taxon>
        <taxon>Flavobacteriales</taxon>
        <taxon>Weeksellaceae</taxon>
        <taxon>Chryseobacterium group</taxon>
        <taxon>Chryseobacterium</taxon>
    </lineage>
</organism>
<feature type="compositionally biased region" description="Basic and acidic residues" evidence="1">
    <location>
        <begin position="17"/>
        <end position="43"/>
    </location>
</feature>
<dbReference type="RefSeq" id="WP_408091327.1">
    <property type="nucleotide sequence ID" value="NZ_JBELPY010000009.1"/>
</dbReference>
<evidence type="ECO:0000256" key="1">
    <source>
        <dbReference type="SAM" id="MobiDB-lite"/>
    </source>
</evidence>
<evidence type="ECO:0008006" key="4">
    <source>
        <dbReference type="Google" id="ProtNLM"/>
    </source>
</evidence>
<dbReference type="Proteomes" id="UP001629058">
    <property type="component" value="Unassembled WGS sequence"/>
</dbReference>
<reference evidence="2 3" key="1">
    <citation type="submission" date="2024-06" db="EMBL/GenBank/DDBJ databases">
        <authorList>
            <person name="Kaempfer P."/>
            <person name="Viver T."/>
        </authorList>
    </citation>
    <scope>NUCLEOTIDE SEQUENCE [LARGE SCALE GENOMIC DNA]</scope>
    <source>
        <strain evidence="2 3">ST-37</strain>
    </source>
</reference>
<sequence>MSTKKDTEATPLTEEQLSQKEAELNEREDQLNAREEGLNQKETDLAELENSLLNAETETEEGSEIVPGEEFKIGKDKYKFKDSAPRTLNLGGSKLSQEEIVKDKDLLQKIVKTSHIEKIK</sequence>
<dbReference type="EMBL" id="JBELPY010000009">
    <property type="protein sequence ID" value="MFL9835003.1"/>
    <property type="molecule type" value="Genomic_DNA"/>
</dbReference>
<name>A0ABW8Y478_9FLAO</name>
<feature type="region of interest" description="Disordered" evidence="1">
    <location>
        <begin position="1"/>
        <end position="43"/>
    </location>
</feature>
<keyword evidence="3" id="KW-1185">Reference proteome</keyword>
<proteinExistence type="predicted"/>
<protein>
    <recommendedName>
        <fullName evidence="4">Scaffolding protein</fullName>
    </recommendedName>
</protein>